<dbReference type="Pfam" id="PF07731">
    <property type="entry name" value="Cu-oxidase_2"/>
    <property type="match status" value="1"/>
</dbReference>
<feature type="transmembrane region" description="Helical" evidence="8">
    <location>
        <begin position="579"/>
        <end position="601"/>
    </location>
</feature>
<dbReference type="GO" id="GO:0033215">
    <property type="term" value="P:reductive iron assimilation"/>
    <property type="evidence" value="ECO:0007669"/>
    <property type="project" value="TreeGrafter"/>
</dbReference>
<dbReference type="SUPFAM" id="SSF49503">
    <property type="entry name" value="Cupredoxins"/>
    <property type="match status" value="3"/>
</dbReference>
<keyword evidence="4" id="KW-0560">Oxidoreductase</keyword>
<evidence type="ECO:0000256" key="6">
    <source>
        <dbReference type="ARBA" id="ARBA00023157"/>
    </source>
</evidence>
<feature type="signal peptide" evidence="9">
    <location>
        <begin position="1"/>
        <end position="24"/>
    </location>
</feature>
<evidence type="ECO:0000313" key="14">
    <source>
        <dbReference type="Proteomes" id="UP000027222"/>
    </source>
</evidence>
<dbReference type="GO" id="GO:0033573">
    <property type="term" value="C:high-affinity iron permease complex"/>
    <property type="evidence" value="ECO:0007669"/>
    <property type="project" value="TreeGrafter"/>
</dbReference>
<dbReference type="InterPro" id="IPR011707">
    <property type="entry name" value="Cu-oxidase-like_N"/>
</dbReference>
<dbReference type="GO" id="GO:0004322">
    <property type="term" value="F:ferroxidase activity"/>
    <property type="evidence" value="ECO:0007669"/>
    <property type="project" value="TreeGrafter"/>
</dbReference>
<dbReference type="PANTHER" id="PTHR11709:SF361">
    <property type="entry name" value="IRON TRANSPORT MULTICOPPER OXIDASE FET3"/>
    <property type="match status" value="1"/>
</dbReference>
<feature type="domain" description="Plastocyanin-like" evidence="10">
    <location>
        <begin position="159"/>
        <end position="329"/>
    </location>
</feature>
<dbReference type="InterPro" id="IPR002355">
    <property type="entry name" value="Cu_oxidase_Cu_BS"/>
</dbReference>
<keyword evidence="5" id="KW-0186">Copper</keyword>
<dbReference type="CDD" id="cd13899">
    <property type="entry name" value="CuRO_3_Fet3p"/>
    <property type="match status" value="1"/>
</dbReference>
<dbReference type="InterPro" id="IPR001117">
    <property type="entry name" value="Cu-oxidase_2nd"/>
</dbReference>
<dbReference type="Proteomes" id="UP000027222">
    <property type="component" value="Unassembled WGS sequence"/>
</dbReference>
<keyword evidence="8" id="KW-0812">Transmembrane</keyword>
<reference evidence="14" key="1">
    <citation type="journal article" date="2014" name="Proc. Natl. Acad. Sci. U.S.A.">
        <title>Extensive sampling of basidiomycete genomes demonstrates inadequacy of the white-rot/brown-rot paradigm for wood decay fungi.</title>
        <authorList>
            <person name="Riley R."/>
            <person name="Salamov A.A."/>
            <person name="Brown D.W."/>
            <person name="Nagy L.G."/>
            <person name="Floudas D."/>
            <person name="Held B.W."/>
            <person name="Levasseur A."/>
            <person name="Lombard V."/>
            <person name="Morin E."/>
            <person name="Otillar R."/>
            <person name="Lindquist E.A."/>
            <person name="Sun H."/>
            <person name="LaButti K.M."/>
            <person name="Schmutz J."/>
            <person name="Jabbour D."/>
            <person name="Luo H."/>
            <person name="Baker S.E."/>
            <person name="Pisabarro A.G."/>
            <person name="Walton J.D."/>
            <person name="Blanchette R.A."/>
            <person name="Henrissat B."/>
            <person name="Martin F."/>
            <person name="Cullen D."/>
            <person name="Hibbett D.S."/>
            <person name="Grigoriev I.V."/>
        </authorList>
    </citation>
    <scope>NUCLEOTIDE SEQUENCE [LARGE SCALE GENOMIC DNA]</scope>
    <source>
        <strain evidence="14">CBS 339.88</strain>
    </source>
</reference>
<keyword evidence="6" id="KW-1015">Disulfide bond</keyword>
<accession>A0A067SBX9</accession>
<keyword evidence="2" id="KW-0479">Metal-binding</keyword>
<evidence type="ECO:0000313" key="13">
    <source>
        <dbReference type="EMBL" id="KDR68425.1"/>
    </source>
</evidence>
<dbReference type="InterPro" id="IPR011706">
    <property type="entry name" value="Cu-oxidase_C"/>
</dbReference>
<dbReference type="CDD" id="cd13877">
    <property type="entry name" value="CuRO_2_Fet3p_like"/>
    <property type="match status" value="1"/>
</dbReference>
<sequence>MWPALSSPGLVPIFLAALASPVLAGIHEIWWNITYVQNANPDGLFERRVIGVNNTWPPPPIDISTNDSLVVHVTNSIDQPTTLHHHGMFFNTTPWMDGAQGVSECGIPPGGQFEYVVPINASGQWGTYWVHAHASGQYVDGLRAPVHIHPPKEAHTYDEEFTIVLGDWYHDEHSVLLKQFISIKNPGGAEPVPDAALIYFAQQGNYLGPTSGTTPSAVTSAVGFNENATLPFVPGKTYRLRILNSSAFAAFFFWIDGHDMRIIEVDGTDVAESPIDLISITVAQRYSVLVTARNDTSSNWAIHANMDTDMFDTVPDALNPNATSSITYSASASLTDLGFVDAYHDVNDTALVPVVEIAQPVATKTIELEVTFDTMDDGTNHAMFNLVTYNPPLVPAILSQLTLGSNATVASAYGPQSFVIDHMDVVDIVVKNGDAGKHPFHIHGHKVMIVGRSEDYTSDDPALNPPIVEGQKNPIRRDTIQIPSMHSATLRVVADNPGVWFFHCHIEWHLEVGLAIQLIEAPMQAQQYTSSVPQALYDNCKALDKPISGNAAGFASATDLQGLPLGPYPQNLGWHQKGIGAMAGCVLAAFLGMASVVWYALGGHISDEEMEHEVRQKLAAKERRGRFFGLLKRS</sequence>
<dbReference type="HOGENOM" id="CLU_006504_7_3_1"/>
<dbReference type="OrthoDB" id="2121828at2759"/>
<keyword evidence="14" id="KW-1185">Reference proteome</keyword>
<evidence type="ECO:0000259" key="12">
    <source>
        <dbReference type="Pfam" id="PF07732"/>
    </source>
</evidence>
<evidence type="ECO:0000256" key="7">
    <source>
        <dbReference type="ARBA" id="ARBA00023180"/>
    </source>
</evidence>
<evidence type="ECO:0000259" key="10">
    <source>
        <dbReference type="Pfam" id="PF00394"/>
    </source>
</evidence>
<dbReference type="Pfam" id="PF00394">
    <property type="entry name" value="Cu-oxidase"/>
    <property type="match status" value="1"/>
</dbReference>
<evidence type="ECO:0000256" key="8">
    <source>
        <dbReference type="SAM" id="Phobius"/>
    </source>
</evidence>
<dbReference type="CDD" id="cd13851">
    <property type="entry name" value="CuRO_1_Fet3p"/>
    <property type="match status" value="1"/>
</dbReference>
<dbReference type="PANTHER" id="PTHR11709">
    <property type="entry name" value="MULTI-COPPER OXIDASE"/>
    <property type="match status" value="1"/>
</dbReference>
<feature type="domain" description="Plastocyanin-like" evidence="12">
    <location>
        <begin position="37"/>
        <end position="152"/>
    </location>
</feature>
<dbReference type="AlphaFoldDB" id="A0A067SBX9"/>
<dbReference type="GO" id="GO:0005507">
    <property type="term" value="F:copper ion binding"/>
    <property type="evidence" value="ECO:0007669"/>
    <property type="project" value="InterPro"/>
</dbReference>
<evidence type="ECO:0000256" key="2">
    <source>
        <dbReference type="ARBA" id="ARBA00022723"/>
    </source>
</evidence>
<protein>
    <recommendedName>
        <fullName evidence="15">Ferroxidase</fullName>
    </recommendedName>
</protein>
<dbReference type="InterPro" id="IPR033138">
    <property type="entry name" value="Cu_oxidase_CS"/>
</dbReference>
<gene>
    <name evidence="13" type="ORF">GALMADRAFT_129544</name>
</gene>
<dbReference type="InterPro" id="IPR045087">
    <property type="entry name" value="Cu-oxidase_fam"/>
</dbReference>
<evidence type="ECO:0000256" key="5">
    <source>
        <dbReference type="ARBA" id="ARBA00023008"/>
    </source>
</evidence>
<organism evidence="13 14">
    <name type="scientific">Galerina marginata (strain CBS 339.88)</name>
    <dbReference type="NCBI Taxonomy" id="685588"/>
    <lineage>
        <taxon>Eukaryota</taxon>
        <taxon>Fungi</taxon>
        <taxon>Dikarya</taxon>
        <taxon>Basidiomycota</taxon>
        <taxon>Agaricomycotina</taxon>
        <taxon>Agaricomycetes</taxon>
        <taxon>Agaricomycetidae</taxon>
        <taxon>Agaricales</taxon>
        <taxon>Agaricineae</taxon>
        <taxon>Strophariaceae</taxon>
        <taxon>Galerina</taxon>
    </lineage>
</organism>
<keyword evidence="8" id="KW-0472">Membrane</keyword>
<evidence type="ECO:0000256" key="9">
    <source>
        <dbReference type="SAM" id="SignalP"/>
    </source>
</evidence>
<evidence type="ECO:0000256" key="1">
    <source>
        <dbReference type="ARBA" id="ARBA00010609"/>
    </source>
</evidence>
<keyword evidence="7" id="KW-0325">Glycoprotein</keyword>
<dbReference type="EMBL" id="KL142408">
    <property type="protein sequence ID" value="KDR68425.1"/>
    <property type="molecule type" value="Genomic_DNA"/>
</dbReference>
<evidence type="ECO:0008006" key="15">
    <source>
        <dbReference type="Google" id="ProtNLM"/>
    </source>
</evidence>
<keyword evidence="3 9" id="KW-0732">Signal</keyword>
<feature type="chain" id="PRO_5001645687" description="Ferroxidase" evidence="9">
    <location>
        <begin position="25"/>
        <end position="634"/>
    </location>
</feature>
<dbReference type="InterPro" id="IPR044130">
    <property type="entry name" value="CuRO_2_Fet3-like"/>
</dbReference>
<evidence type="ECO:0000259" key="11">
    <source>
        <dbReference type="Pfam" id="PF07731"/>
    </source>
</evidence>
<dbReference type="PROSITE" id="PS00080">
    <property type="entry name" value="MULTICOPPER_OXIDASE2"/>
    <property type="match status" value="1"/>
</dbReference>
<dbReference type="GO" id="GO:0010106">
    <property type="term" value="P:cellular response to iron ion starvation"/>
    <property type="evidence" value="ECO:0007669"/>
    <property type="project" value="TreeGrafter"/>
</dbReference>
<evidence type="ECO:0000256" key="3">
    <source>
        <dbReference type="ARBA" id="ARBA00022729"/>
    </source>
</evidence>
<keyword evidence="8" id="KW-1133">Transmembrane helix</keyword>
<dbReference type="PROSITE" id="PS00079">
    <property type="entry name" value="MULTICOPPER_OXIDASE1"/>
    <property type="match status" value="1"/>
</dbReference>
<dbReference type="Pfam" id="PF07732">
    <property type="entry name" value="Cu-oxidase_3"/>
    <property type="match status" value="1"/>
</dbReference>
<feature type="domain" description="Plastocyanin-like" evidence="11">
    <location>
        <begin position="411"/>
        <end position="522"/>
    </location>
</feature>
<dbReference type="Gene3D" id="2.60.40.420">
    <property type="entry name" value="Cupredoxins - blue copper proteins"/>
    <property type="match status" value="3"/>
</dbReference>
<name>A0A067SBX9_GALM3</name>
<proteinExistence type="inferred from homology"/>
<comment type="similarity">
    <text evidence="1">Belongs to the multicopper oxidase family.</text>
</comment>
<dbReference type="InterPro" id="IPR008972">
    <property type="entry name" value="Cupredoxin"/>
</dbReference>
<evidence type="ECO:0000256" key="4">
    <source>
        <dbReference type="ARBA" id="ARBA00023002"/>
    </source>
</evidence>
<dbReference type="STRING" id="685588.A0A067SBX9"/>